<keyword evidence="10" id="KW-1185">Reference proteome</keyword>
<dbReference type="RefSeq" id="WP_344632342.1">
    <property type="nucleotide sequence ID" value="NZ_BAAATJ010000019.1"/>
</dbReference>
<organism evidence="9 10">
    <name type="scientific">Streptomyces glaucosporus</name>
    <dbReference type="NCBI Taxonomy" id="284044"/>
    <lineage>
        <taxon>Bacteria</taxon>
        <taxon>Bacillati</taxon>
        <taxon>Actinomycetota</taxon>
        <taxon>Actinomycetes</taxon>
        <taxon>Kitasatosporales</taxon>
        <taxon>Streptomycetaceae</taxon>
        <taxon>Streptomyces</taxon>
    </lineage>
</organism>
<dbReference type="PANTHER" id="PTHR43289:SF34">
    <property type="entry name" value="SERINE_THREONINE-PROTEIN KINASE YBDM-RELATED"/>
    <property type="match status" value="1"/>
</dbReference>
<dbReference type="Proteomes" id="UP001500058">
    <property type="component" value="Unassembled WGS sequence"/>
</dbReference>
<keyword evidence="7" id="KW-0472">Membrane</keyword>
<dbReference type="Gene3D" id="3.30.200.20">
    <property type="entry name" value="Phosphorylase Kinase, domain 1"/>
    <property type="match status" value="1"/>
</dbReference>
<evidence type="ECO:0000256" key="7">
    <source>
        <dbReference type="SAM" id="Phobius"/>
    </source>
</evidence>
<dbReference type="CDD" id="cd14014">
    <property type="entry name" value="STKc_PknB_like"/>
    <property type="match status" value="1"/>
</dbReference>
<protein>
    <recommendedName>
        <fullName evidence="8">Protein kinase domain-containing protein</fullName>
    </recommendedName>
</protein>
<evidence type="ECO:0000313" key="9">
    <source>
        <dbReference type="EMBL" id="GAA2407016.1"/>
    </source>
</evidence>
<feature type="transmembrane region" description="Helical" evidence="7">
    <location>
        <begin position="400"/>
        <end position="422"/>
    </location>
</feature>
<evidence type="ECO:0000256" key="4">
    <source>
        <dbReference type="ARBA" id="ARBA00022840"/>
    </source>
</evidence>
<keyword evidence="7" id="KW-1133">Transmembrane helix</keyword>
<feature type="transmembrane region" description="Helical" evidence="7">
    <location>
        <begin position="573"/>
        <end position="594"/>
    </location>
</feature>
<dbReference type="Gene3D" id="1.10.510.10">
    <property type="entry name" value="Transferase(Phosphotransferase) domain 1"/>
    <property type="match status" value="1"/>
</dbReference>
<feature type="transmembrane region" description="Helical" evidence="7">
    <location>
        <begin position="450"/>
        <end position="469"/>
    </location>
</feature>
<dbReference type="PROSITE" id="PS00107">
    <property type="entry name" value="PROTEIN_KINASE_ATP"/>
    <property type="match status" value="1"/>
</dbReference>
<dbReference type="PANTHER" id="PTHR43289">
    <property type="entry name" value="MITOGEN-ACTIVATED PROTEIN KINASE KINASE KINASE 20-RELATED"/>
    <property type="match status" value="1"/>
</dbReference>
<feature type="binding site" evidence="5">
    <location>
        <position position="43"/>
    </location>
    <ligand>
        <name>ATP</name>
        <dbReference type="ChEBI" id="CHEBI:30616"/>
    </ligand>
</feature>
<dbReference type="InterPro" id="IPR017441">
    <property type="entry name" value="Protein_kinase_ATP_BS"/>
</dbReference>
<keyword evidence="2 5" id="KW-0547">Nucleotide-binding</keyword>
<evidence type="ECO:0000256" key="2">
    <source>
        <dbReference type="ARBA" id="ARBA00022741"/>
    </source>
</evidence>
<evidence type="ECO:0000256" key="6">
    <source>
        <dbReference type="SAM" id="MobiDB-lite"/>
    </source>
</evidence>
<feature type="compositionally biased region" description="Low complexity" evidence="6">
    <location>
        <begin position="326"/>
        <end position="338"/>
    </location>
</feature>
<proteinExistence type="predicted"/>
<feature type="region of interest" description="Disordered" evidence="6">
    <location>
        <begin position="304"/>
        <end position="381"/>
    </location>
</feature>
<name>A0ABP5VRJ7_9ACTN</name>
<feature type="domain" description="Protein kinase" evidence="8">
    <location>
        <begin position="15"/>
        <end position="280"/>
    </location>
</feature>
<comment type="caution">
    <text evidence="9">The sequence shown here is derived from an EMBL/GenBank/DDBJ whole genome shotgun (WGS) entry which is preliminary data.</text>
</comment>
<keyword evidence="4 5" id="KW-0067">ATP-binding</keyword>
<evidence type="ECO:0000256" key="3">
    <source>
        <dbReference type="ARBA" id="ARBA00022777"/>
    </source>
</evidence>
<reference evidence="10" key="1">
    <citation type="journal article" date="2019" name="Int. J. Syst. Evol. Microbiol.">
        <title>The Global Catalogue of Microorganisms (GCM) 10K type strain sequencing project: providing services to taxonomists for standard genome sequencing and annotation.</title>
        <authorList>
            <consortium name="The Broad Institute Genomics Platform"/>
            <consortium name="The Broad Institute Genome Sequencing Center for Infectious Disease"/>
            <person name="Wu L."/>
            <person name="Ma J."/>
        </authorList>
    </citation>
    <scope>NUCLEOTIDE SEQUENCE [LARGE SCALE GENOMIC DNA]</scope>
    <source>
        <strain evidence="10">JCM 6921</strain>
    </source>
</reference>
<keyword evidence="1" id="KW-0808">Transferase</keyword>
<dbReference type="InterPro" id="IPR011009">
    <property type="entry name" value="Kinase-like_dom_sf"/>
</dbReference>
<sequence>MEPLGDGDPRRIGAYRLLGRLGAGGMGRVYLARSERGRTVAVKVVQEELARQPAFRERFAKEVAAARRVGGEWTAPVLDADTEAGTPWVATGYIAGPSLQTVVDEDYGPLPEDSVFALAAGLVEALRAIHGAGLVHRDLKPSNVLVTIDGPKVIDFGIARALDPFADSGLTQTGAVIGSPGFMSPEQVRGERVGPAGDVFCLGSVLAYAATGRTPFGTADSGFHALLFRIAQEEPDLSGLRGPLRDLVGSCLAKDPAARPSLDELADRIRERAPRGGTWLPGEVLAQLGRHAVQLLDSEEPVVASVGTHPPTAPLQDLPSAPPPAAFGAPFTGPVAAPQAAPPLHAYPTAPVTGPYAQPGQQGQSWHSTPPPPVTAPYAAAGTGQAGAETVRSVRKLSRLLCLALFVMLAFAVCDVVVRLQIFGELNDLSEGRVSYFAVDYGWLETKTDLMAVLRTLLLSVTAVLWLVWFWRVRANAEAIAPGRIRFHRVWAVLCWLVPVVSLFMPKQIVNDVCDNSDPAATRVGPYGHRLSGNRGLLNGWWALWLITMVTTGLISGHSWYDEPTIDDQAGFAALWFLQAIPALPATILAVLVVTRLTALQEYHVARRD</sequence>
<evidence type="ECO:0000313" key="10">
    <source>
        <dbReference type="Proteomes" id="UP001500058"/>
    </source>
</evidence>
<dbReference type="Pfam" id="PF00069">
    <property type="entry name" value="Pkinase"/>
    <property type="match status" value="1"/>
</dbReference>
<dbReference type="InterPro" id="IPR000719">
    <property type="entry name" value="Prot_kinase_dom"/>
</dbReference>
<feature type="transmembrane region" description="Helical" evidence="7">
    <location>
        <begin position="541"/>
        <end position="561"/>
    </location>
</feature>
<accession>A0ABP5VRJ7</accession>
<dbReference type="InterPro" id="IPR008271">
    <property type="entry name" value="Ser/Thr_kinase_AS"/>
</dbReference>
<feature type="compositionally biased region" description="Polar residues" evidence="6">
    <location>
        <begin position="359"/>
        <end position="368"/>
    </location>
</feature>
<dbReference type="PROSITE" id="PS50011">
    <property type="entry name" value="PROTEIN_KINASE_DOM"/>
    <property type="match status" value="1"/>
</dbReference>
<dbReference type="InterPro" id="IPR025565">
    <property type="entry name" value="DUF4328"/>
</dbReference>
<evidence type="ECO:0000259" key="8">
    <source>
        <dbReference type="PROSITE" id="PS50011"/>
    </source>
</evidence>
<dbReference type="Pfam" id="PF14219">
    <property type="entry name" value="DUF4328"/>
    <property type="match status" value="1"/>
</dbReference>
<dbReference type="PROSITE" id="PS00108">
    <property type="entry name" value="PROTEIN_KINASE_ST"/>
    <property type="match status" value="1"/>
</dbReference>
<evidence type="ECO:0000256" key="1">
    <source>
        <dbReference type="ARBA" id="ARBA00022679"/>
    </source>
</evidence>
<evidence type="ECO:0000256" key="5">
    <source>
        <dbReference type="PROSITE-ProRule" id="PRU10141"/>
    </source>
</evidence>
<keyword evidence="3" id="KW-0418">Kinase</keyword>
<dbReference type="SMART" id="SM00220">
    <property type="entry name" value="S_TKc"/>
    <property type="match status" value="1"/>
</dbReference>
<keyword evidence="7" id="KW-0812">Transmembrane</keyword>
<gene>
    <name evidence="9" type="ORF">GCM10010420_38800</name>
</gene>
<dbReference type="EMBL" id="BAAATJ010000019">
    <property type="protein sequence ID" value="GAA2407016.1"/>
    <property type="molecule type" value="Genomic_DNA"/>
</dbReference>
<dbReference type="SUPFAM" id="SSF56112">
    <property type="entry name" value="Protein kinase-like (PK-like)"/>
    <property type="match status" value="1"/>
</dbReference>